<dbReference type="GO" id="GO:0006366">
    <property type="term" value="P:transcription by RNA polymerase II"/>
    <property type="evidence" value="ECO:0007669"/>
    <property type="project" value="TreeGrafter"/>
</dbReference>
<dbReference type="InterPro" id="IPR036161">
    <property type="entry name" value="RPB6/omega-like_sf"/>
</dbReference>
<evidence type="ECO:0000313" key="4">
    <source>
        <dbReference type="EMBL" id="QHS94769.1"/>
    </source>
</evidence>
<evidence type="ECO:0000256" key="2">
    <source>
        <dbReference type="ARBA" id="ARBA00023163"/>
    </source>
</evidence>
<dbReference type="PANTHER" id="PTHR47227:SF5">
    <property type="entry name" value="DNA-DIRECTED RNA POLYMERASES I, II, AND III SUBUNIT RPABC2"/>
    <property type="match status" value="1"/>
</dbReference>
<dbReference type="GO" id="GO:0005666">
    <property type="term" value="C:RNA polymerase III complex"/>
    <property type="evidence" value="ECO:0007669"/>
    <property type="project" value="TreeGrafter"/>
</dbReference>
<dbReference type="AlphaFoldDB" id="A0A6C0BT72"/>
<dbReference type="InterPro" id="IPR006110">
    <property type="entry name" value="Pol_omega/Rpo6/RPB6"/>
</dbReference>
<feature type="region of interest" description="Disordered" evidence="3">
    <location>
        <begin position="1"/>
        <end position="88"/>
    </location>
</feature>
<dbReference type="GO" id="GO:0003899">
    <property type="term" value="F:DNA-directed RNA polymerase activity"/>
    <property type="evidence" value="ECO:0007669"/>
    <property type="project" value="InterPro"/>
</dbReference>
<keyword evidence="1" id="KW-0240">DNA-directed RNA polymerase</keyword>
<protein>
    <submittedName>
        <fullName evidence="4">Uncharacterized protein</fullName>
    </submittedName>
</protein>
<dbReference type="Gene3D" id="3.90.940.10">
    <property type="match status" value="1"/>
</dbReference>
<dbReference type="GO" id="GO:0042797">
    <property type="term" value="P:tRNA transcription by RNA polymerase III"/>
    <property type="evidence" value="ECO:0007669"/>
    <property type="project" value="TreeGrafter"/>
</dbReference>
<dbReference type="PANTHER" id="PTHR47227">
    <property type="entry name" value="DNA-DIRECTED RNA POLYMERASE SUBUNIT K"/>
    <property type="match status" value="1"/>
</dbReference>
<feature type="compositionally biased region" description="Polar residues" evidence="3">
    <location>
        <begin position="52"/>
        <end position="63"/>
    </location>
</feature>
<dbReference type="EMBL" id="MN739233">
    <property type="protein sequence ID" value="QHS94769.1"/>
    <property type="molecule type" value="Genomic_DNA"/>
</dbReference>
<dbReference type="GO" id="GO:0005736">
    <property type="term" value="C:RNA polymerase I complex"/>
    <property type="evidence" value="ECO:0007669"/>
    <property type="project" value="TreeGrafter"/>
</dbReference>
<keyword evidence="2" id="KW-0804">Transcription</keyword>
<evidence type="ECO:0000256" key="3">
    <source>
        <dbReference type="SAM" id="MobiDB-lite"/>
    </source>
</evidence>
<dbReference type="GO" id="GO:0006360">
    <property type="term" value="P:transcription by RNA polymerase I"/>
    <property type="evidence" value="ECO:0007669"/>
    <property type="project" value="TreeGrafter"/>
</dbReference>
<dbReference type="SUPFAM" id="SSF63562">
    <property type="entry name" value="RPB6/omega subunit-like"/>
    <property type="match status" value="1"/>
</dbReference>
<proteinExistence type="predicted"/>
<sequence length="214" mass="24325">MDSEDEISVANSEGSEFIDNDNESKDGDTDDDSINDSEIEDSDVEDSEPQDEGQSNTAIANTTKFDDVSETGSVNISDDDDDDDDDEENYFEKLNGFSEKTLEAYHPESCFHNYDEIETLSRVVRDSNNRIIDPFHKTLPVMTKYEKSRILGQRSKQIDNNAKVFVKIEDNIIDSYKIAELELKAKKIPFIIKRPLPGGACEYWKIKDLEVLGF</sequence>
<feature type="compositionally biased region" description="Acidic residues" evidence="3">
    <location>
        <begin position="28"/>
        <end position="51"/>
    </location>
</feature>
<dbReference type="GO" id="GO:0003677">
    <property type="term" value="F:DNA binding"/>
    <property type="evidence" value="ECO:0007669"/>
    <property type="project" value="InterPro"/>
</dbReference>
<organism evidence="4">
    <name type="scientific">viral metagenome</name>
    <dbReference type="NCBI Taxonomy" id="1070528"/>
    <lineage>
        <taxon>unclassified sequences</taxon>
        <taxon>metagenomes</taxon>
        <taxon>organismal metagenomes</taxon>
    </lineage>
</organism>
<evidence type="ECO:0000256" key="1">
    <source>
        <dbReference type="ARBA" id="ARBA00022478"/>
    </source>
</evidence>
<name>A0A6C0BT72_9ZZZZ</name>
<feature type="compositionally biased region" description="Acidic residues" evidence="3">
    <location>
        <begin position="77"/>
        <end position="88"/>
    </location>
</feature>
<accession>A0A6C0BT72</accession>
<dbReference type="Pfam" id="PF01192">
    <property type="entry name" value="RNA_pol_Rpb6"/>
    <property type="match status" value="1"/>
</dbReference>
<dbReference type="GO" id="GO:0005665">
    <property type="term" value="C:RNA polymerase II, core complex"/>
    <property type="evidence" value="ECO:0007669"/>
    <property type="project" value="TreeGrafter"/>
</dbReference>
<reference evidence="4" key="1">
    <citation type="journal article" date="2020" name="Nature">
        <title>Giant virus diversity and host interactions through global metagenomics.</title>
        <authorList>
            <person name="Schulz F."/>
            <person name="Roux S."/>
            <person name="Paez-Espino D."/>
            <person name="Jungbluth S."/>
            <person name="Walsh D.A."/>
            <person name="Denef V.J."/>
            <person name="McMahon K.D."/>
            <person name="Konstantinidis K.T."/>
            <person name="Eloe-Fadrosh E.A."/>
            <person name="Kyrpides N.C."/>
            <person name="Woyke T."/>
        </authorList>
    </citation>
    <scope>NUCLEOTIDE SEQUENCE</scope>
    <source>
        <strain evidence="4">GVMAG-M-3300018428-16</strain>
    </source>
</reference>